<feature type="compositionally biased region" description="Basic and acidic residues" evidence="9">
    <location>
        <begin position="552"/>
        <end position="563"/>
    </location>
</feature>
<keyword evidence="8" id="KW-0678">Repressor</keyword>
<evidence type="ECO:0000256" key="5">
    <source>
        <dbReference type="ARBA" id="ARBA00022853"/>
    </source>
</evidence>
<evidence type="ECO:0000256" key="4">
    <source>
        <dbReference type="ARBA" id="ARBA00022737"/>
    </source>
</evidence>
<name>E4XBX4_OIKDI</name>
<dbReference type="PROSITE" id="PS50082">
    <property type="entry name" value="WD_REPEATS_2"/>
    <property type="match status" value="3"/>
</dbReference>
<dbReference type="InterPro" id="IPR001680">
    <property type="entry name" value="WD40_rpt"/>
</dbReference>
<evidence type="ECO:0000256" key="9">
    <source>
        <dbReference type="SAM" id="MobiDB-lite"/>
    </source>
</evidence>
<evidence type="ECO:0000259" key="10">
    <source>
        <dbReference type="Pfam" id="PF24105"/>
    </source>
</evidence>
<evidence type="ECO:0000256" key="7">
    <source>
        <dbReference type="PROSITE-ProRule" id="PRU00221"/>
    </source>
</evidence>
<dbReference type="FunCoup" id="E4XBX4">
    <property type="interactions" value="421"/>
</dbReference>
<feature type="compositionally biased region" description="Basic and acidic residues" evidence="9">
    <location>
        <begin position="479"/>
        <end position="505"/>
    </location>
</feature>
<dbReference type="PANTHER" id="PTHR13831:SF0">
    <property type="entry name" value="PROTEIN HIRA"/>
    <property type="match status" value="1"/>
</dbReference>
<comment type="subcellular location">
    <subcellularLocation>
        <location evidence="1 8">Nucleus</location>
    </subcellularLocation>
</comment>
<dbReference type="InterPro" id="IPR036322">
    <property type="entry name" value="WD40_repeat_dom_sf"/>
</dbReference>
<dbReference type="Pfam" id="PF24105">
    <property type="entry name" value="Beta-prop_CAF1B_HIR1"/>
    <property type="match status" value="1"/>
</dbReference>
<keyword evidence="8" id="KW-0804">Transcription</keyword>
<dbReference type="AlphaFoldDB" id="E4XBX4"/>
<dbReference type="Gene3D" id="2.130.10.10">
    <property type="entry name" value="YVTN repeat-like/Quinoprotein amine dehydrogenase"/>
    <property type="match status" value="3"/>
</dbReference>
<accession>E4XBX4</accession>
<feature type="repeat" description="WD" evidence="7">
    <location>
        <begin position="67"/>
        <end position="98"/>
    </location>
</feature>
<dbReference type="InParanoid" id="E4XBX4"/>
<proteinExistence type="inferred from homology"/>
<keyword evidence="8" id="KW-0805">Transcription regulation</keyword>
<comment type="similarity">
    <text evidence="2 8">Belongs to the WD repeat HIR1 family.</text>
</comment>
<dbReference type="PROSITE" id="PS00678">
    <property type="entry name" value="WD_REPEATS_1"/>
    <property type="match status" value="1"/>
</dbReference>
<feature type="compositionally biased region" description="Basic and acidic residues" evidence="9">
    <location>
        <begin position="586"/>
        <end position="607"/>
    </location>
</feature>
<feature type="repeat" description="WD" evidence="7">
    <location>
        <begin position="163"/>
        <end position="195"/>
    </location>
</feature>
<dbReference type="Proteomes" id="UP000001307">
    <property type="component" value="Unassembled WGS sequence"/>
</dbReference>
<gene>
    <name evidence="11" type="ORF">GSOID_T00006631001</name>
</gene>
<evidence type="ECO:0000256" key="6">
    <source>
        <dbReference type="ARBA" id="ARBA00023242"/>
    </source>
</evidence>
<keyword evidence="6 8" id="KW-0539">Nucleus</keyword>
<dbReference type="InterPro" id="IPR055410">
    <property type="entry name" value="Beta-prop_CAF1B_HIR1"/>
</dbReference>
<dbReference type="OrthoDB" id="1741719at2759"/>
<dbReference type="GO" id="GO:0006338">
    <property type="term" value="P:chromatin remodeling"/>
    <property type="evidence" value="ECO:0007669"/>
    <property type="project" value="TreeGrafter"/>
</dbReference>
<keyword evidence="4 8" id="KW-0677">Repeat</keyword>
<dbReference type="CDD" id="cd00200">
    <property type="entry name" value="WD40"/>
    <property type="match status" value="1"/>
</dbReference>
<dbReference type="SUPFAM" id="SSF50978">
    <property type="entry name" value="WD40 repeat-like"/>
    <property type="match status" value="2"/>
</dbReference>
<sequence>MKILKPEWIVEEKSPLISCDIHPDGSRVAVGGSSGQGGGKIQIWNMAPILSKKKAEDPKCPKLLCAMFNHMACVNAVRWTLSGKYLASGGDDRLIMIWIFAGKSKKDGIEEENWKCLHRLQGHDADVIDLAWNRNDKYLASASLDNSIIIWDANNKFTELKRLLGHTNFVKGVTWDPVGNYLASQGADGTVRIWSTISWKEEKAVSGPFKDSMNGHVMRISWSPDGFYLLAGSAVNNGAPTGQVISRKWITTFDLVGHRKSLSCVRFAPTCRDTPPSLNMRTNRVKTPVCAVGSRDCSISVWMTSLLRPITVVHDIFDDSILDLSWDSSGLILAATSWDGAAAFLQFREDDWGSQISYADMNKMLEEHYGSTAQDLRDIIIENPALIHLAQNENKPALQEIKRGPDKQIEVKRKDGKKRITPAFVTGISASSVQPFGNPISPQKKPDKPAKVYLSPVEKTLSENMKKVSIEENKENISDKTLEKSVEPTAEVLDKEKPKKDENLVKDLMASRLDKDNDKSTSQKNTKETTQPAPKEKPKEKIEVSLPMFNRPSKEQENMEEKSRVKRGRKRKGEQEKVIEISEIMKNNDSKEESKKDKEQKKFEEEEVLRRHSKLPGILPNPDAIKKTLSQLNLRIFCEDGRTVIADDKKRWKSVIDGSIVALEIFKSTIILCSLEGEVVFVSSESGMRGELTEYVGQIHSFGLFDNMMLLSTVHGIVHLRDLEKKIADVQADLTTISNPREVWYSKRLNAINISTESGTVMQWNPKASRWYIVHKASSFVYSRTLFNDPEIQTHLEDQHRQPAFAPGKHLSELLAAGYEEDMNLAIASNEPTHYKRALIQYTTHISQQNMRPRLKELCDFLLGPVHQSETDWEPLVVGLSKRVLLRDLLNTIQSNIAIQRIYSEYDELLDVCNEEVGEVMSE</sequence>
<dbReference type="GO" id="GO:0031491">
    <property type="term" value="F:nucleosome binding"/>
    <property type="evidence" value="ECO:0007669"/>
    <property type="project" value="TreeGrafter"/>
</dbReference>
<dbReference type="GO" id="GO:0000417">
    <property type="term" value="C:HIR complex"/>
    <property type="evidence" value="ECO:0007669"/>
    <property type="project" value="TreeGrafter"/>
</dbReference>
<dbReference type="InterPro" id="IPR015943">
    <property type="entry name" value="WD40/YVTN_repeat-like_dom_sf"/>
</dbReference>
<dbReference type="InterPro" id="IPR019775">
    <property type="entry name" value="WD40_repeat_CS"/>
</dbReference>
<evidence type="ECO:0000313" key="11">
    <source>
        <dbReference type="EMBL" id="CBY09099.1"/>
    </source>
</evidence>
<keyword evidence="12" id="KW-1185">Reference proteome</keyword>
<evidence type="ECO:0000256" key="1">
    <source>
        <dbReference type="ARBA" id="ARBA00004123"/>
    </source>
</evidence>
<dbReference type="Pfam" id="PF00400">
    <property type="entry name" value="WD40"/>
    <property type="match status" value="1"/>
</dbReference>
<dbReference type="EMBL" id="FN653034">
    <property type="protein sequence ID" value="CBY09099.1"/>
    <property type="molecule type" value="Genomic_DNA"/>
</dbReference>
<keyword evidence="3 7" id="KW-0853">WD repeat</keyword>
<dbReference type="InterPro" id="IPR031120">
    <property type="entry name" value="HIR1-like"/>
</dbReference>
<feature type="compositionally biased region" description="Basic and acidic residues" evidence="9">
    <location>
        <begin position="534"/>
        <end position="543"/>
    </location>
</feature>
<dbReference type="GO" id="GO:0000785">
    <property type="term" value="C:chromatin"/>
    <property type="evidence" value="ECO:0007669"/>
    <property type="project" value="TreeGrafter"/>
</dbReference>
<dbReference type="GO" id="GO:0005634">
    <property type="term" value="C:nucleus"/>
    <property type="evidence" value="ECO:0007669"/>
    <property type="project" value="UniProtKB-SubCell"/>
</dbReference>
<reference evidence="11" key="1">
    <citation type="journal article" date="2010" name="Science">
        <title>Plasticity of animal genome architecture unmasked by rapid evolution of a pelagic tunicate.</title>
        <authorList>
            <person name="Denoeud F."/>
            <person name="Henriet S."/>
            <person name="Mungpakdee S."/>
            <person name="Aury J.M."/>
            <person name="Da Silva C."/>
            <person name="Brinkmann H."/>
            <person name="Mikhaleva J."/>
            <person name="Olsen L.C."/>
            <person name="Jubin C."/>
            <person name="Canestro C."/>
            <person name="Bouquet J.M."/>
            <person name="Danks G."/>
            <person name="Poulain J."/>
            <person name="Campsteijn C."/>
            <person name="Adamski M."/>
            <person name="Cross I."/>
            <person name="Yadetie F."/>
            <person name="Muffato M."/>
            <person name="Louis A."/>
            <person name="Butcher S."/>
            <person name="Tsagkogeorga G."/>
            <person name="Konrad A."/>
            <person name="Singh S."/>
            <person name="Jensen M.F."/>
            <person name="Cong E.H."/>
            <person name="Eikeseth-Otteraa H."/>
            <person name="Noel B."/>
            <person name="Anthouard V."/>
            <person name="Porcel B.M."/>
            <person name="Kachouri-Lafond R."/>
            <person name="Nishino A."/>
            <person name="Ugolini M."/>
            <person name="Chourrout P."/>
            <person name="Nishida H."/>
            <person name="Aasland R."/>
            <person name="Huzurbazar S."/>
            <person name="Westhof E."/>
            <person name="Delsuc F."/>
            <person name="Lehrach H."/>
            <person name="Reinhardt R."/>
            <person name="Weissenbach J."/>
            <person name="Roy S.W."/>
            <person name="Artiguenave F."/>
            <person name="Postlethwait J.H."/>
            <person name="Manak J.R."/>
            <person name="Thompson E.M."/>
            <person name="Jaillon O."/>
            <person name="Du Pasquier L."/>
            <person name="Boudinot P."/>
            <person name="Liberles D.A."/>
            <person name="Volff J.N."/>
            <person name="Philippe H."/>
            <person name="Lenhard B."/>
            <person name="Roest Crollius H."/>
            <person name="Wincker P."/>
            <person name="Chourrout D."/>
        </authorList>
    </citation>
    <scope>NUCLEOTIDE SEQUENCE [LARGE SCALE GENOMIC DNA]</scope>
</reference>
<dbReference type="PROSITE" id="PS50294">
    <property type="entry name" value="WD_REPEATS_REGION"/>
    <property type="match status" value="3"/>
</dbReference>
<evidence type="ECO:0000256" key="2">
    <source>
        <dbReference type="ARBA" id="ARBA00007306"/>
    </source>
</evidence>
<keyword evidence="5 8" id="KW-0156">Chromatin regulator</keyword>
<dbReference type="SMART" id="SM00320">
    <property type="entry name" value="WD40"/>
    <property type="match status" value="6"/>
</dbReference>
<protein>
    <recommendedName>
        <fullName evidence="8">Protein HIRA</fullName>
    </recommendedName>
</protein>
<organism evidence="11">
    <name type="scientific">Oikopleura dioica</name>
    <name type="common">Tunicate</name>
    <dbReference type="NCBI Taxonomy" id="34765"/>
    <lineage>
        <taxon>Eukaryota</taxon>
        <taxon>Metazoa</taxon>
        <taxon>Chordata</taxon>
        <taxon>Tunicata</taxon>
        <taxon>Appendicularia</taxon>
        <taxon>Copelata</taxon>
        <taxon>Oikopleuridae</taxon>
        <taxon>Oikopleura</taxon>
    </lineage>
</organism>
<comment type="function">
    <text evidence="8">Required for replication-independent chromatin assembly and for the periodic repression of histone gene transcription during the cell cycle.</text>
</comment>
<evidence type="ECO:0000313" key="12">
    <source>
        <dbReference type="Proteomes" id="UP000001307"/>
    </source>
</evidence>
<dbReference type="PANTHER" id="PTHR13831">
    <property type="entry name" value="MEMBER OF THE HIR1 FAMILY OF WD-REPEAT PROTEINS"/>
    <property type="match status" value="1"/>
</dbReference>
<feature type="compositionally biased region" description="Basic and acidic residues" evidence="9">
    <location>
        <begin position="512"/>
        <end position="527"/>
    </location>
</feature>
<feature type="region of interest" description="Disordered" evidence="9">
    <location>
        <begin position="479"/>
        <end position="607"/>
    </location>
</feature>
<feature type="domain" description="CAF1B/HIR1 beta-propeller" evidence="10">
    <location>
        <begin position="1"/>
        <end position="200"/>
    </location>
</feature>
<evidence type="ECO:0000256" key="3">
    <source>
        <dbReference type="ARBA" id="ARBA00022574"/>
    </source>
</evidence>
<evidence type="ECO:0000256" key="8">
    <source>
        <dbReference type="RuleBase" id="RU364014"/>
    </source>
</evidence>
<dbReference type="GO" id="GO:0006351">
    <property type="term" value="P:DNA-templated transcription"/>
    <property type="evidence" value="ECO:0007669"/>
    <property type="project" value="InterPro"/>
</dbReference>
<feature type="repeat" description="WD" evidence="7">
    <location>
        <begin position="120"/>
        <end position="155"/>
    </location>
</feature>